<dbReference type="Gene3D" id="3.90.1570.10">
    <property type="entry name" value="tt1808, chain A"/>
    <property type="match status" value="1"/>
</dbReference>
<reference evidence="3 4" key="1">
    <citation type="submission" date="2017-11" db="EMBL/GenBank/DDBJ databases">
        <title>Complete genome of a free-living desiccation-tolerant cyanobacterium and its photosynthetic adaptation to extreme terrestrial habitat.</title>
        <authorList>
            <person name="Shang J."/>
        </authorList>
    </citation>
    <scope>NUCLEOTIDE SEQUENCE [LARGE SCALE GENOMIC DNA]</scope>
    <source>
        <strain evidence="3 4">CCNUN1</strain>
    </source>
</reference>
<dbReference type="RefSeq" id="WP_100900140.1">
    <property type="nucleotide sequence ID" value="NZ_CAWNNC010000001.1"/>
</dbReference>
<gene>
    <name evidence="3" type="ORF">COO91_04982</name>
</gene>
<dbReference type="AlphaFoldDB" id="A0A2K8SUH4"/>
<accession>A0A2K8SUH4</accession>
<dbReference type="OrthoDB" id="557157at2"/>
<keyword evidence="3" id="KW-0255">Endonuclease</keyword>
<organism evidence="3 4">
    <name type="scientific">Nostoc flagelliforme CCNUN1</name>
    <dbReference type="NCBI Taxonomy" id="2038116"/>
    <lineage>
        <taxon>Bacteria</taxon>
        <taxon>Bacillati</taxon>
        <taxon>Cyanobacteriota</taxon>
        <taxon>Cyanophyceae</taxon>
        <taxon>Nostocales</taxon>
        <taxon>Nostocaceae</taxon>
        <taxon>Nostoc</taxon>
    </lineage>
</organism>
<dbReference type="CDD" id="cd06260">
    <property type="entry name" value="DUF820-like"/>
    <property type="match status" value="1"/>
</dbReference>
<dbReference type="PANTHER" id="PTHR33352">
    <property type="entry name" value="SLR1095 PROTEIN"/>
    <property type="match status" value="1"/>
</dbReference>
<evidence type="ECO:0000259" key="2">
    <source>
        <dbReference type="Pfam" id="PF05685"/>
    </source>
</evidence>
<dbReference type="PANTHER" id="PTHR33352:SF3">
    <property type="entry name" value="SLR1612 PROTEIN"/>
    <property type="match status" value="1"/>
</dbReference>
<dbReference type="SUPFAM" id="SSF52980">
    <property type="entry name" value="Restriction endonuclease-like"/>
    <property type="match status" value="1"/>
</dbReference>
<dbReference type="InterPro" id="IPR011335">
    <property type="entry name" value="Restrct_endonuc-II-like"/>
</dbReference>
<dbReference type="GO" id="GO:0004519">
    <property type="term" value="F:endonuclease activity"/>
    <property type="evidence" value="ECO:0007669"/>
    <property type="project" value="UniProtKB-KW"/>
</dbReference>
<keyword evidence="3" id="KW-0540">Nuclease</keyword>
<dbReference type="Pfam" id="PF05685">
    <property type="entry name" value="Uma2"/>
    <property type="match status" value="1"/>
</dbReference>
<dbReference type="KEGG" id="nfl:COO91_04982"/>
<dbReference type="InterPro" id="IPR012296">
    <property type="entry name" value="Nuclease_put_TT1808"/>
</dbReference>
<keyword evidence="1" id="KW-0175">Coiled coil</keyword>
<feature type="coiled-coil region" evidence="1">
    <location>
        <begin position="200"/>
        <end position="245"/>
    </location>
</feature>
<sequence>MSQPLAITTSVKDVNESIIFPPGDIYSDEPPLESDLHREQIDLLIRLIKWWWRDRQDFYATGNLTIYFSPNQKKSEEFRGPDFFVVLDTEKKDRKSWVVWQEDGKYPNVIIELLSNSTASVDKGLKKQIYQNTFRTPDYFWFDPNNLELQGFHIVDGQYQELVPTESGWLWSQQLGLYLAVYLGKLRFFTPDRQMVMLPEEESNQQLQQTNQQLQQTNQQLQQTNQELEQERERSAILTERLRAAGIDPEQIF</sequence>
<dbReference type="EMBL" id="CP024785">
    <property type="protein sequence ID" value="AUB39000.1"/>
    <property type="molecule type" value="Genomic_DNA"/>
</dbReference>
<evidence type="ECO:0000256" key="1">
    <source>
        <dbReference type="SAM" id="Coils"/>
    </source>
</evidence>
<keyword evidence="3" id="KW-0378">Hydrolase</keyword>
<dbReference type="Proteomes" id="UP000232003">
    <property type="component" value="Chromosome"/>
</dbReference>
<evidence type="ECO:0000313" key="3">
    <source>
        <dbReference type="EMBL" id="AUB39000.1"/>
    </source>
</evidence>
<feature type="domain" description="Putative restriction endonuclease" evidence="2">
    <location>
        <begin position="22"/>
        <end position="177"/>
    </location>
</feature>
<name>A0A2K8SUH4_9NOSO</name>
<keyword evidence="4" id="KW-1185">Reference proteome</keyword>
<protein>
    <submittedName>
        <fullName evidence="3">Endonuclease, Uma2 family</fullName>
    </submittedName>
</protein>
<evidence type="ECO:0000313" key="4">
    <source>
        <dbReference type="Proteomes" id="UP000232003"/>
    </source>
</evidence>
<dbReference type="InterPro" id="IPR008538">
    <property type="entry name" value="Uma2"/>
</dbReference>
<proteinExistence type="predicted"/>